<dbReference type="AlphaFoldDB" id="A0A914YMT8"/>
<dbReference type="InterPro" id="IPR036458">
    <property type="entry name" value="Na:dicarbo_symporter_sf"/>
</dbReference>
<evidence type="ECO:0000256" key="7">
    <source>
        <dbReference type="RuleBase" id="RU361216"/>
    </source>
</evidence>
<keyword evidence="6 7" id="KW-0472">Membrane</keyword>
<dbReference type="GO" id="GO:0015175">
    <property type="term" value="F:neutral L-amino acid transmembrane transporter activity"/>
    <property type="evidence" value="ECO:0007669"/>
    <property type="project" value="TreeGrafter"/>
</dbReference>
<dbReference type="GO" id="GO:0005313">
    <property type="term" value="F:L-glutamate transmembrane transporter activity"/>
    <property type="evidence" value="ECO:0007669"/>
    <property type="project" value="TreeGrafter"/>
</dbReference>
<comment type="caution">
    <text evidence="7">Lacks conserved residue(s) required for the propagation of feature annotation.</text>
</comment>
<keyword evidence="8" id="KW-1185">Reference proteome</keyword>
<dbReference type="PANTHER" id="PTHR11958">
    <property type="entry name" value="SODIUM/DICARBOXYLATE SYMPORTER-RELATED"/>
    <property type="match status" value="1"/>
</dbReference>
<protein>
    <recommendedName>
        <fullName evidence="7">Amino acid transporter</fullName>
    </recommendedName>
</protein>
<comment type="similarity">
    <text evidence="2 7">Belongs to the dicarboxylate/amino acid:cation symporter (DAACS) (TC 2.A.23) family.</text>
</comment>
<evidence type="ECO:0000313" key="8">
    <source>
        <dbReference type="Proteomes" id="UP000887577"/>
    </source>
</evidence>
<evidence type="ECO:0000256" key="2">
    <source>
        <dbReference type="ARBA" id="ARBA00006148"/>
    </source>
</evidence>
<keyword evidence="4 7" id="KW-0812">Transmembrane</keyword>
<keyword evidence="7" id="KW-0769">Symport</keyword>
<evidence type="ECO:0000256" key="5">
    <source>
        <dbReference type="ARBA" id="ARBA00022989"/>
    </source>
</evidence>
<dbReference type="GO" id="GO:0005886">
    <property type="term" value="C:plasma membrane"/>
    <property type="evidence" value="ECO:0007669"/>
    <property type="project" value="TreeGrafter"/>
</dbReference>
<dbReference type="Proteomes" id="UP000887577">
    <property type="component" value="Unplaced"/>
</dbReference>
<feature type="transmembrane region" description="Helical" evidence="7">
    <location>
        <begin position="6"/>
        <end position="25"/>
    </location>
</feature>
<dbReference type="Pfam" id="PF00375">
    <property type="entry name" value="SDF"/>
    <property type="match status" value="1"/>
</dbReference>
<sequence>MGSYAIAYYFATTVIAVITGIILVLSIHPGDPTIKEDLGTGMDGRNVSTIDTFLDLLRNTFPENIVQATFQQVQTKYVRVRPKILKRNDSDYLAAVANGTFDYFKPSVEYTEGMNVLGK</sequence>
<reference evidence="9" key="1">
    <citation type="submission" date="2022-11" db="UniProtKB">
        <authorList>
            <consortium name="WormBaseParasite"/>
        </authorList>
    </citation>
    <scope>IDENTIFICATION</scope>
</reference>
<keyword evidence="5 7" id="KW-1133">Transmembrane helix</keyword>
<accession>A0A914YMT8</accession>
<dbReference type="Gene3D" id="1.10.3860.10">
    <property type="entry name" value="Sodium:dicarboxylate symporter"/>
    <property type="match status" value="1"/>
</dbReference>
<evidence type="ECO:0000313" key="9">
    <source>
        <dbReference type="WBParaSite" id="PSU_v2.g18643.t1"/>
    </source>
</evidence>
<dbReference type="PANTHER" id="PTHR11958:SF110">
    <property type="entry name" value="EXCITATORY AMINO ACID TRANSPORTER"/>
    <property type="match status" value="1"/>
</dbReference>
<evidence type="ECO:0000256" key="3">
    <source>
        <dbReference type="ARBA" id="ARBA00022448"/>
    </source>
</evidence>
<proteinExistence type="inferred from homology"/>
<organism evidence="8 9">
    <name type="scientific">Panagrolaimus superbus</name>
    <dbReference type="NCBI Taxonomy" id="310955"/>
    <lineage>
        <taxon>Eukaryota</taxon>
        <taxon>Metazoa</taxon>
        <taxon>Ecdysozoa</taxon>
        <taxon>Nematoda</taxon>
        <taxon>Chromadorea</taxon>
        <taxon>Rhabditida</taxon>
        <taxon>Tylenchina</taxon>
        <taxon>Panagrolaimomorpha</taxon>
        <taxon>Panagrolaimoidea</taxon>
        <taxon>Panagrolaimidae</taxon>
        <taxon>Panagrolaimus</taxon>
    </lineage>
</organism>
<evidence type="ECO:0000256" key="1">
    <source>
        <dbReference type="ARBA" id="ARBA00004141"/>
    </source>
</evidence>
<dbReference type="WBParaSite" id="PSU_v2.g18643.t1">
    <property type="protein sequence ID" value="PSU_v2.g18643.t1"/>
    <property type="gene ID" value="PSU_v2.g18643"/>
</dbReference>
<dbReference type="PRINTS" id="PR00173">
    <property type="entry name" value="EDTRNSPORT"/>
</dbReference>
<keyword evidence="3 7" id="KW-0813">Transport</keyword>
<dbReference type="InterPro" id="IPR050746">
    <property type="entry name" value="DAACS"/>
</dbReference>
<dbReference type="InterPro" id="IPR001991">
    <property type="entry name" value="Na-dicarboxylate_symporter"/>
</dbReference>
<comment type="subcellular location">
    <subcellularLocation>
        <location evidence="1 7">Membrane</location>
        <topology evidence="1 7">Multi-pass membrane protein</topology>
    </subcellularLocation>
</comment>
<dbReference type="SUPFAM" id="SSF118215">
    <property type="entry name" value="Proton glutamate symport protein"/>
    <property type="match status" value="1"/>
</dbReference>
<name>A0A914YMT8_9BILA</name>
<evidence type="ECO:0000256" key="4">
    <source>
        <dbReference type="ARBA" id="ARBA00022692"/>
    </source>
</evidence>
<dbReference type="GO" id="GO:0015501">
    <property type="term" value="F:glutamate:sodium symporter activity"/>
    <property type="evidence" value="ECO:0007669"/>
    <property type="project" value="TreeGrafter"/>
</dbReference>
<evidence type="ECO:0000256" key="6">
    <source>
        <dbReference type="ARBA" id="ARBA00023136"/>
    </source>
</evidence>